<dbReference type="AlphaFoldDB" id="A0AAD6YCX1"/>
<feature type="region of interest" description="Disordered" evidence="1">
    <location>
        <begin position="1"/>
        <end position="20"/>
    </location>
</feature>
<evidence type="ECO:0000256" key="1">
    <source>
        <dbReference type="SAM" id="MobiDB-lite"/>
    </source>
</evidence>
<gene>
    <name evidence="3" type="ORF">GGX14DRAFT_399003</name>
</gene>
<organism evidence="3 4">
    <name type="scientific">Mycena pura</name>
    <dbReference type="NCBI Taxonomy" id="153505"/>
    <lineage>
        <taxon>Eukaryota</taxon>
        <taxon>Fungi</taxon>
        <taxon>Dikarya</taxon>
        <taxon>Basidiomycota</taxon>
        <taxon>Agaricomycotina</taxon>
        <taxon>Agaricomycetes</taxon>
        <taxon>Agaricomycetidae</taxon>
        <taxon>Agaricales</taxon>
        <taxon>Marasmiineae</taxon>
        <taxon>Mycenaceae</taxon>
        <taxon>Mycena</taxon>
    </lineage>
</organism>
<keyword evidence="2" id="KW-0812">Transmembrane</keyword>
<protein>
    <submittedName>
        <fullName evidence="3">Uncharacterized protein</fullName>
    </submittedName>
</protein>
<proteinExistence type="predicted"/>
<dbReference type="Proteomes" id="UP001219525">
    <property type="component" value="Unassembled WGS sequence"/>
</dbReference>
<name>A0AAD6YCX1_9AGAR</name>
<evidence type="ECO:0000313" key="3">
    <source>
        <dbReference type="EMBL" id="KAJ7203035.1"/>
    </source>
</evidence>
<evidence type="ECO:0000313" key="4">
    <source>
        <dbReference type="Proteomes" id="UP001219525"/>
    </source>
</evidence>
<sequence>MMRISRAVEPSLALSPRKQQGRGQSCTLYAGMASQRRGVRGDGRGAMGGLPREALACLQGQTVLLMLSRPAVAAGGDALFSRERASRRRVGAALDVDVPVLVFLLLRPLRALTLLRSDVPRHYARATAHRDGLWRAYLPFPSFHILSSWLPSLCALCHALAALLAVLAALLDRVDAVLAGATAAGNGGGACALAGGTAPRRRRQRAVAVAVTGAAAGYGGGGGGGGGGGSGTREAVDRILAVTVPNPTATTIGTIGFH</sequence>
<keyword evidence="2" id="KW-0472">Membrane</keyword>
<evidence type="ECO:0000256" key="2">
    <source>
        <dbReference type="SAM" id="Phobius"/>
    </source>
</evidence>
<feature type="transmembrane region" description="Helical" evidence="2">
    <location>
        <begin position="149"/>
        <end position="171"/>
    </location>
</feature>
<keyword evidence="4" id="KW-1185">Reference proteome</keyword>
<keyword evidence="2" id="KW-1133">Transmembrane helix</keyword>
<dbReference type="EMBL" id="JARJCW010000052">
    <property type="protein sequence ID" value="KAJ7203035.1"/>
    <property type="molecule type" value="Genomic_DNA"/>
</dbReference>
<comment type="caution">
    <text evidence="3">The sequence shown here is derived from an EMBL/GenBank/DDBJ whole genome shotgun (WGS) entry which is preliminary data.</text>
</comment>
<reference evidence="3" key="1">
    <citation type="submission" date="2023-03" db="EMBL/GenBank/DDBJ databases">
        <title>Massive genome expansion in bonnet fungi (Mycena s.s.) driven by repeated elements and novel gene families across ecological guilds.</title>
        <authorList>
            <consortium name="Lawrence Berkeley National Laboratory"/>
            <person name="Harder C.B."/>
            <person name="Miyauchi S."/>
            <person name="Viragh M."/>
            <person name="Kuo A."/>
            <person name="Thoen E."/>
            <person name="Andreopoulos B."/>
            <person name="Lu D."/>
            <person name="Skrede I."/>
            <person name="Drula E."/>
            <person name="Henrissat B."/>
            <person name="Morin E."/>
            <person name="Kohler A."/>
            <person name="Barry K."/>
            <person name="LaButti K."/>
            <person name="Morin E."/>
            <person name="Salamov A."/>
            <person name="Lipzen A."/>
            <person name="Mereny Z."/>
            <person name="Hegedus B."/>
            <person name="Baldrian P."/>
            <person name="Stursova M."/>
            <person name="Weitz H."/>
            <person name="Taylor A."/>
            <person name="Grigoriev I.V."/>
            <person name="Nagy L.G."/>
            <person name="Martin F."/>
            <person name="Kauserud H."/>
        </authorList>
    </citation>
    <scope>NUCLEOTIDE SEQUENCE</scope>
    <source>
        <strain evidence="3">9144</strain>
    </source>
</reference>
<accession>A0AAD6YCX1</accession>